<accession>A0AAE3HVD9</accession>
<dbReference type="Gene3D" id="3.10.450.350">
    <property type="match status" value="2"/>
</dbReference>
<dbReference type="Gene3D" id="2.70.70.10">
    <property type="entry name" value="Glucose Permease (Domain IIA)"/>
    <property type="match status" value="1"/>
</dbReference>
<evidence type="ECO:0000259" key="11">
    <source>
        <dbReference type="Pfam" id="PF19425"/>
    </source>
</evidence>
<dbReference type="FunFam" id="2.70.70.10:FF:000002">
    <property type="entry name" value="Murein DD-endopeptidase MepM"/>
    <property type="match status" value="1"/>
</dbReference>
<reference evidence="12" key="2">
    <citation type="submission" date="2021-06" db="EMBL/GenBank/DDBJ databases">
        <title>Genomic Description and Analysis of Intracellular Bacteria, Candidatus Berkiella cookevillensis and Candidatus Berkiella aquae.</title>
        <authorList>
            <person name="Kidane D.T."/>
            <person name="Mehari Y.T."/>
            <person name="Rice F.C."/>
            <person name="Arivett B.A."/>
            <person name="Farone A.L."/>
            <person name="Berk S.G."/>
            <person name="Farone M.B."/>
        </authorList>
    </citation>
    <scope>NUCLEOTIDE SEQUENCE</scope>
    <source>
        <strain evidence="12">HT99</strain>
    </source>
</reference>
<reference evidence="12" key="1">
    <citation type="journal article" date="2016" name="Genome Announc.">
        <title>Draft Genome Sequences of Two Novel Amoeba-Resistant Intranuclear Bacteria, 'Candidatus Berkiella cookevillensis' and 'Candidatus Berkiella aquae'.</title>
        <authorList>
            <person name="Mehari Y.T."/>
            <person name="Arivett B.A."/>
            <person name="Farone A.L."/>
            <person name="Gunderson J.H."/>
            <person name="Farone M.B."/>
        </authorList>
    </citation>
    <scope>NUCLEOTIDE SEQUENCE</scope>
    <source>
        <strain evidence="12">HT99</strain>
    </source>
</reference>
<dbReference type="InterPro" id="IPR007340">
    <property type="entry name" value="LysM_Opacity-associatedA"/>
</dbReference>
<dbReference type="PANTHER" id="PTHR21666:SF288">
    <property type="entry name" value="CELL DIVISION PROTEIN YTFB"/>
    <property type="match status" value="1"/>
</dbReference>
<evidence type="ECO:0000256" key="7">
    <source>
        <dbReference type="ARBA" id="ARBA00023049"/>
    </source>
</evidence>
<dbReference type="GO" id="GO:0006508">
    <property type="term" value="P:proteolysis"/>
    <property type="evidence" value="ECO:0007669"/>
    <property type="project" value="UniProtKB-KW"/>
</dbReference>
<evidence type="ECO:0000313" key="12">
    <source>
        <dbReference type="EMBL" id="MCS5710244.1"/>
    </source>
</evidence>
<dbReference type="CDD" id="cd12797">
    <property type="entry name" value="M23_peptidase"/>
    <property type="match status" value="1"/>
</dbReference>
<dbReference type="Proteomes" id="UP000051497">
    <property type="component" value="Unassembled WGS sequence"/>
</dbReference>
<sequence>MSSRMRSTIKVKTDYKYSTVKSSAARSTAAAVASKWITPAALSALGFVVIWRCINWFTPTYTPELTEDEWLASQQVSTSIALPEMNEPAKPTKSLASTAQPKATTPTTVTEDPWQTFTIKAGDNLAYYFQQAGLSSKALDEVISLRQAHSLKKIFPGQTLRINADESGRLLALQFDVDPLTTLMVQRQDNGSLTAKVEEKPIEKRVAFGGGQINDSLFLAAKHAKLDDALIMELANIFAYDIDFAQDIQPNDNFKVLYEEYFVNGVKVGNGPIVAAEFTNNGKEYRAIRYTDTDGQTSYFSPAGQSLKKAFIRTPVQYTRISSHFNLHRKHPVLHKIRAHRGVDYAAPTGTPVKAAGQGKVVFVGRKGGYGNTIVLQHGSKYTTLYGHLSRFTKNLKSGMPVKQGQVIGYVGSTGLASGPHLHFEFRVNGVHHDPLKVALPFADGLTGKAKTQFLAYSKDLLSVMARHEKTMIASNEY</sequence>
<evidence type="ECO:0000313" key="13">
    <source>
        <dbReference type="Proteomes" id="UP000051497"/>
    </source>
</evidence>
<evidence type="ECO:0000256" key="2">
    <source>
        <dbReference type="ARBA" id="ARBA00004196"/>
    </source>
</evidence>
<evidence type="ECO:0000256" key="1">
    <source>
        <dbReference type="ARBA" id="ARBA00001947"/>
    </source>
</evidence>
<keyword evidence="5" id="KW-0378">Hydrolase</keyword>
<dbReference type="GO" id="GO:0046872">
    <property type="term" value="F:metal ion binding"/>
    <property type="evidence" value="ECO:0007669"/>
    <property type="project" value="UniProtKB-KW"/>
</dbReference>
<evidence type="ECO:0000259" key="10">
    <source>
        <dbReference type="Pfam" id="PF04225"/>
    </source>
</evidence>
<dbReference type="PANTHER" id="PTHR21666">
    <property type="entry name" value="PEPTIDASE-RELATED"/>
    <property type="match status" value="1"/>
</dbReference>
<dbReference type="GO" id="GO:0004222">
    <property type="term" value="F:metalloendopeptidase activity"/>
    <property type="evidence" value="ECO:0007669"/>
    <property type="project" value="TreeGrafter"/>
</dbReference>
<evidence type="ECO:0000256" key="4">
    <source>
        <dbReference type="ARBA" id="ARBA00022723"/>
    </source>
</evidence>
<evidence type="ECO:0000256" key="6">
    <source>
        <dbReference type="ARBA" id="ARBA00022833"/>
    </source>
</evidence>
<evidence type="ECO:0000256" key="5">
    <source>
        <dbReference type="ARBA" id="ARBA00022801"/>
    </source>
</evidence>
<dbReference type="Pfam" id="PF04225">
    <property type="entry name" value="LysM_OapA"/>
    <property type="match status" value="1"/>
</dbReference>
<gene>
    <name evidence="12" type="ORF">HT99x_002250</name>
</gene>
<organism evidence="12 13">
    <name type="scientific">Candidatus Berkiella aquae</name>
    <dbReference type="NCBI Taxonomy" id="295108"/>
    <lineage>
        <taxon>Bacteria</taxon>
        <taxon>Pseudomonadati</taxon>
        <taxon>Pseudomonadota</taxon>
        <taxon>Gammaproteobacteria</taxon>
        <taxon>Candidatus Berkiellales</taxon>
        <taxon>Candidatus Berkiellaceae</taxon>
        <taxon>Candidatus Berkiella</taxon>
    </lineage>
</organism>
<protein>
    <submittedName>
        <fullName evidence="12">Peptidoglycan DD-metalloendopeptidase family protein</fullName>
    </submittedName>
</protein>
<name>A0AAE3HVD9_9GAMM</name>
<feature type="domain" description="Csd3-like second N-terminal" evidence="11">
    <location>
        <begin position="211"/>
        <end position="326"/>
    </location>
</feature>
<keyword evidence="7" id="KW-0482">Metalloprotease</keyword>
<dbReference type="Pfam" id="PF01551">
    <property type="entry name" value="Peptidase_M23"/>
    <property type="match status" value="1"/>
</dbReference>
<comment type="subcellular location">
    <subcellularLocation>
        <location evidence="2">Cell envelope</location>
    </subcellularLocation>
</comment>
<dbReference type="AlphaFoldDB" id="A0AAE3HVD9"/>
<keyword evidence="6" id="KW-0862">Zinc</keyword>
<comment type="cofactor">
    <cofactor evidence="1">
        <name>Zn(2+)</name>
        <dbReference type="ChEBI" id="CHEBI:29105"/>
    </cofactor>
</comment>
<dbReference type="GO" id="GO:0030313">
    <property type="term" value="C:cell envelope"/>
    <property type="evidence" value="ECO:0007669"/>
    <property type="project" value="UniProtKB-SubCell"/>
</dbReference>
<dbReference type="GO" id="GO:0042834">
    <property type="term" value="F:peptidoglycan binding"/>
    <property type="evidence" value="ECO:0007669"/>
    <property type="project" value="InterPro"/>
</dbReference>
<dbReference type="EMBL" id="LKAJ02000001">
    <property type="protein sequence ID" value="MCS5710244.1"/>
    <property type="molecule type" value="Genomic_DNA"/>
</dbReference>
<dbReference type="RefSeq" id="WP_083482938.1">
    <property type="nucleotide sequence ID" value="NZ_LKAJ02000001.1"/>
</dbReference>
<feature type="domain" description="Opacity-associated protein A LysM-like" evidence="10">
    <location>
        <begin position="114"/>
        <end position="194"/>
    </location>
</feature>
<evidence type="ECO:0000259" key="9">
    <source>
        <dbReference type="Pfam" id="PF01551"/>
    </source>
</evidence>
<dbReference type="InterPro" id="IPR016047">
    <property type="entry name" value="M23ase_b-sheet_dom"/>
</dbReference>
<dbReference type="InterPro" id="IPR045834">
    <property type="entry name" value="Csd3_N2"/>
</dbReference>
<feature type="region of interest" description="Disordered" evidence="8">
    <location>
        <begin position="88"/>
        <end position="109"/>
    </location>
</feature>
<feature type="compositionally biased region" description="Polar residues" evidence="8">
    <location>
        <begin position="94"/>
        <end position="109"/>
    </location>
</feature>
<keyword evidence="3" id="KW-0645">Protease</keyword>
<evidence type="ECO:0000256" key="3">
    <source>
        <dbReference type="ARBA" id="ARBA00022670"/>
    </source>
</evidence>
<evidence type="ECO:0000256" key="8">
    <source>
        <dbReference type="SAM" id="MobiDB-lite"/>
    </source>
</evidence>
<keyword evidence="13" id="KW-1185">Reference proteome</keyword>
<feature type="domain" description="M23ase beta-sheet core" evidence="9">
    <location>
        <begin position="339"/>
        <end position="435"/>
    </location>
</feature>
<dbReference type="Pfam" id="PF19425">
    <property type="entry name" value="Csd3_N2"/>
    <property type="match status" value="1"/>
</dbReference>
<comment type="caution">
    <text evidence="12">The sequence shown here is derived from an EMBL/GenBank/DDBJ whole genome shotgun (WGS) entry which is preliminary data.</text>
</comment>
<proteinExistence type="predicted"/>
<dbReference type="InterPro" id="IPR011055">
    <property type="entry name" value="Dup_hybrid_motif"/>
</dbReference>
<keyword evidence="4" id="KW-0479">Metal-binding</keyword>
<dbReference type="SUPFAM" id="SSF51261">
    <property type="entry name" value="Duplicated hybrid motif"/>
    <property type="match status" value="1"/>
</dbReference>
<dbReference type="InterPro" id="IPR050570">
    <property type="entry name" value="Cell_wall_metabolism_enzyme"/>
</dbReference>